<dbReference type="RefSeq" id="WP_058479426.1">
    <property type="nucleotide sequence ID" value="NZ_CAAAIQ010000009.1"/>
</dbReference>
<reference evidence="7 8" key="1">
    <citation type="submission" date="2015-11" db="EMBL/GenBank/DDBJ databases">
        <title>Genomic analysis of 38 Legionella species identifies large and diverse effector repertoires.</title>
        <authorList>
            <person name="Burstein D."/>
            <person name="Amaro F."/>
            <person name="Zusman T."/>
            <person name="Lifshitz Z."/>
            <person name="Cohen O."/>
            <person name="Gilbert J.A."/>
            <person name="Pupko T."/>
            <person name="Shuman H.A."/>
            <person name="Segal G."/>
        </authorList>
    </citation>
    <scope>NUCLEOTIDE SEQUENCE [LARGE SCALE GENOMIC DNA]</scope>
    <source>
        <strain evidence="7 8">ATCC 51914</strain>
    </source>
</reference>
<keyword evidence="3 5" id="KW-1133">Transmembrane helix</keyword>
<comment type="subcellular location">
    <subcellularLocation>
        <location evidence="1">Endomembrane system</location>
        <topology evidence="1">Multi-pass membrane protein</topology>
    </subcellularLocation>
</comment>
<protein>
    <recommendedName>
        <fullName evidence="6">DUF1232 domain-containing protein</fullName>
    </recommendedName>
</protein>
<organism evidence="7 8">
    <name type="scientific">Legionella waltersii</name>
    <dbReference type="NCBI Taxonomy" id="66969"/>
    <lineage>
        <taxon>Bacteria</taxon>
        <taxon>Pseudomonadati</taxon>
        <taxon>Pseudomonadota</taxon>
        <taxon>Gammaproteobacteria</taxon>
        <taxon>Legionellales</taxon>
        <taxon>Legionellaceae</taxon>
        <taxon>Legionella</taxon>
    </lineage>
</organism>
<feature type="transmembrane region" description="Helical" evidence="5">
    <location>
        <begin position="34"/>
        <end position="57"/>
    </location>
</feature>
<accession>A0A0W1AMI2</accession>
<evidence type="ECO:0000256" key="4">
    <source>
        <dbReference type="ARBA" id="ARBA00023136"/>
    </source>
</evidence>
<dbReference type="Proteomes" id="UP000054729">
    <property type="component" value="Unassembled WGS sequence"/>
</dbReference>
<keyword evidence="4 5" id="KW-0472">Membrane</keyword>
<dbReference type="OrthoDB" id="5638718at2"/>
<evidence type="ECO:0000256" key="3">
    <source>
        <dbReference type="ARBA" id="ARBA00022989"/>
    </source>
</evidence>
<name>A0A0W1AMI2_9GAMM</name>
<evidence type="ECO:0000256" key="2">
    <source>
        <dbReference type="ARBA" id="ARBA00022692"/>
    </source>
</evidence>
<evidence type="ECO:0000313" key="7">
    <source>
        <dbReference type="EMBL" id="KTD82554.1"/>
    </source>
</evidence>
<comment type="caution">
    <text evidence="7">The sequence shown here is derived from an EMBL/GenBank/DDBJ whole genome shotgun (WGS) entry which is preliminary data.</text>
</comment>
<dbReference type="STRING" id="66969.Lwal_0592"/>
<evidence type="ECO:0000259" key="6">
    <source>
        <dbReference type="Pfam" id="PF06803"/>
    </source>
</evidence>
<evidence type="ECO:0000256" key="1">
    <source>
        <dbReference type="ARBA" id="ARBA00004127"/>
    </source>
</evidence>
<keyword evidence="8" id="KW-1185">Reference proteome</keyword>
<dbReference type="PATRIC" id="fig|66969.6.peg.634"/>
<dbReference type="AlphaFoldDB" id="A0A0W1AMI2"/>
<feature type="transmembrane region" description="Helical" evidence="5">
    <location>
        <begin position="63"/>
        <end position="82"/>
    </location>
</feature>
<feature type="domain" description="DUF1232" evidence="6">
    <location>
        <begin position="32"/>
        <end position="67"/>
    </location>
</feature>
<proteinExistence type="predicted"/>
<gene>
    <name evidence="7" type="ORF">Lwal_0592</name>
</gene>
<dbReference type="EMBL" id="LNZB01000010">
    <property type="protein sequence ID" value="KTD82554.1"/>
    <property type="molecule type" value="Genomic_DNA"/>
</dbReference>
<evidence type="ECO:0000256" key="5">
    <source>
        <dbReference type="SAM" id="Phobius"/>
    </source>
</evidence>
<sequence length="132" mass="15369">MYESFEKIEASIKKYIWILYFAKQDPRINWKAKCIIIVTLAYALSPIDLIPDFIPILGLIDDLFIIPIGIYIAIKLIPKVVWEDCNRNAVKSINNAAMLPKNWVIATIIALLWLVIFILVGKWFWNTYLLKN</sequence>
<dbReference type="Pfam" id="PF06803">
    <property type="entry name" value="DUF1232"/>
    <property type="match status" value="1"/>
</dbReference>
<keyword evidence="2 5" id="KW-0812">Transmembrane</keyword>
<dbReference type="GO" id="GO:0012505">
    <property type="term" value="C:endomembrane system"/>
    <property type="evidence" value="ECO:0007669"/>
    <property type="project" value="UniProtKB-SubCell"/>
</dbReference>
<evidence type="ECO:0000313" key="8">
    <source>
        <dbReference type="Proteomes" id="UP000054729"/>
    </source>
</evidence>
<dbReference type="InterPro" id="IPR010652">
    <property type="entry name" value="DUF1232"/>
</dbReference>
<feature type="transmembrane region" description="Helical" evidence="5">
    <location>
        <begin position="103"/>
        <end position="125"/>
    </location>
</feature>